<proteinExistence type="predicted"/>
<evidence type="ECO:0000256" key="1">
    <source>
        <dbReference type="SAM" id="MobiDB-lite"/>
    </source>
</evidence>
<dbReference type="OrthoDB" id="205007at2157"/>
<accession>A0A343TJ02</accession>
<evidence type="ECO:0000313" key="2">
    <source>
        <dbReference type="EMBL" id="AUX09074.1"/>
    </source>
</evidence>
<protein>
    <submittedName>
        <fullName evidence="2">Uncharacterized protein</fullName>
    </submittedName>
</protein>
<dbReference type="GeneID" id="37877793"/>
<sequence length="157" mass="17654">MPEIRITEPQELRFDALREELEEAHVDQYGTVHDRDVVAYLLDLADAVEDPKRAATPGTAIDDKGTETSGELEESDTEENAEDERDGDDEETEDADGEDDADADESRLNAMMSLLDTHEDKWRESDGEARYEVDLPDGETATAQTKDDVRALLFKNY</sequence>
<gene>
    <name evidence="2" type="ORF">AArcSl_1444</name>
</gene>
<keyword evidence="3" id="KW-1185">Reference proteome</keyword>
<organism evidence="2 3">
    <name type="scientific">Halalkaliarchaeum desulfuricum</name>
    <dbReference type="NCBI Taxonomy" id="2055893"/>
    <lineage>
        <taxon>Archaea</taxon>
        <taxon>Methanobacteriati</taxon>
        <taxon>Methanobacteriota</taxon>
        <taxon>Stenosarchaea group</taxon>
        <taxon>Halobacteria</taxon>
        <taxon>Halobacteriales</taxon>
        <taxon>Haloferacaceae</taxon>
        <taxon>Halalkaliarchaeum</taxon>
    </lineage>
</organism>
<dbReference type="AlphaFoldDB" id="A0A343TJ02"/>
<feature type="region of interest" description="Disordered" evidence="1">
    <location>
        <begin position="47"/>
        <end position="109"/>
    </location>
</feature>
<dbReference type="Proteomes" id="UP000263012">
    <property type="component" value="Chromosome"/>
</dbReference>
<reference evidence="3" key="1">
    <citation type="submission" date="2017-11" db="EMBL/GenBank/DDBJ databases">
        <title>Phenotypic and genomic properties of facultatively anaerobic sulfur-reducing natronoarchaea from hypersaline soda lakes.</title>
        <authorList>
            <person name="Sorokin D.Y."/>
            <person name="Kublanov I.V."/>
            <person name="Roman P."/>
            <person name="Sinninghe Damste J.S."/>
            <person name="Golyshin P.N."/>
            <person name="Rojo D."/>
            <person name="Ciordia S."/>
            <person name="Mena M.D.C."/>
            <person name="Ferrer M."/>
            <person name="Messina E."/>
            <person name="Smedile F."/>
            <person name="La Spada G."/>
            <person name="La Cono V."/>
            <person name="Yakimov M.M."/>
        </authorList>
    </citation>
    <scope>NUCLEOTIDE SEQUENCE [LARGE SCALE GENOMIC DNA]</scope>
    <source>
        <strain evidence="3">AArc-Sl</strain>
    </source>
</reference>
<evidence type="ECO:0000313" key="3">
    <source>
        <dbReference type="Proteomes" id="UP000263012"/>
    </source>
</evidence>
<dbReference type="KEGG" id="hdf:AArcSl_1444"/>
<dbReference type="EMBL" id="CP025066">
    <property type="protein sequence ID" value="AUX09074.1"/>
    <property type="molecule type" value="Genomic_DNA"/>
</dbReference>
<feature type="compositionally biased region" description="Acidic residues" evidence="1">
    <location>
        <begin position="70"/>
        <end position="103"/>
    </location>
</feature>
<dbReference type="RefSeq" id="WP_119817062.1">
    <property type="nucleotide sequence ID" value="NZ_CP025066.1"/>
</dbReference>
<name>A0A343TJ02_9EURY</name>